<feature type="region of interest" description="Disordered" evidence="1">
    <location>
        <begin position="1"/>
        <end position="46"/>
    </location>
</feature>
<accession>A0A177BBV6</accession>
<name>A0A177BBV6_9BILA</name>
<comment type="caution">
    <text evidence="2">The sequence shown here is derived from an EMBL/GenBank/DDBJ whole genome shotgun (WGS) entry which is preliminary data.</text>
</comment>
<protein>
    <submittedName>
        <fullName evidence="2">Uncharacterized protein</fullName>
    </submittedName>
</protein>
<dbReference type="EMBL" id="LWCA01000078">
    <property type="protein sequence ID" value="OAF71122.1"/>
    <property type="molecule type" value="Genomic_DNA"/>
</dbReference>
<organism evidence="2 3">
    <name type="scientific">Intoshia linei</name>
    <dbReference type="NCBI Taxonomy" id="1819745"/>
    <lineage>
        <taxon>Eukaryota</taxon>
        <taxon>Metazoa</taxon>
        <taxon>Spiralia</taxon>
        <taxon>Lophotrochozoa</taxon>
        <taxon>Mesozoa</taxon>
        <taxon>Orthonectida</taxon>
        <taxon>Rhopaluridae</taxon>
        <taxon>Intoshia</taxon>
    </lineage>
</organism>
<keyword evidence="3" id="KW-1185">Reference proteome</keyword>
<evidence type="ECO:0000313" key="2">
    <source>
        <dbReference type="EMBL" id="OAF71122.1"/>
    </source>
</evidence>
<dbReference type="Proteomes" id="UP000078046">
    <property type="component" value="Unassembled WGS sequence"/>
</dbReference>
<dbReference type="AlphaFoldDB" id="A0A177BBV6"/>
<sequence>MKPPSLYRSLCDISTEPYENDEDDKNYISWNDEKPENDKEPENYYS</sequence>
<reference evidence="2 3" key="1">
    <citation type="submission" date="2016-04" db="EMBL/GenBank/DDBJ databases">
        <title>The genome of Intoshia linei affirms orthonectids as highly simplified spiralians.</title>
        <authorList>
            <person name="Mikhailov K.V."/>
            <person name="Slusarev G.S."/>
            <person name="Nikitin M.A."/>
            <person name="Logacheva M.D."/>
            <person name="Penin A."/>
            <person name="Aleoshin V."/>
            <person name="Panchin Y.V."/>
        </authorList>
    </citation>
    <scope>NUCLEOTIDE SEQUENCE [LARGE SCALE GENOMIC DNA]</scope>
    <source>
        <strain evidence="2">Intl2013</strain>
        <tissue evidence="2">Whole animal</tissue>
    </source>
</reference>
<evidence type="ECO:0000313" key="3">
    <source>
        <dbReference type="Proteomes" id="UP000078046"/>
    </source>
</evidence>
<proteinExistence type="predicted"/>
<feature type="compositionally biased region" description="Basic and acidic residues" evidence="1">
    <location>
        <begin position="31"/>
        <end position="46"/>
    </location>
</feature>
<evidence type="ECO:0000256" key="1">
    <source>
        <dbReference type="SAM" id="MobiDB-lite"/>
    </source>
</evidence>
<gene>
    <name evidence="2" type="ORF">A3Q56_01107</name>
</gene>